<evidence type="ECO:0000313" key="13">
    <source>
        <dbReference type="Proteomes" id="UP000054729"/>
    </source>
</evidence>
<dbReference type="Gene3D" id="3.40.1190.20">
    <property type="match status" value="1"/>
</dbReference>
<name>A0A0W1A5K4_9GAMM</name>
<dbReference type="Pfam" id="PF02110">
    <property type="entry name" value="HK"/>
    <property type="match status" value="1"/>
</dbReference>
<evidence type="ECO:0000256" key="8">
    <source>
        <dbReference type="ARBA" id="ARBA00022840"/>
    </source>
</evidence>
<keyword evidence="6 11" id="KW-0547">Nucleotide-binding</keyword>
<evidence type="ECO:0000313" key="12">
    <source>
        <dbReference type="EMBL" id="KTD76598.1"/>
    </source>
</evidence>
<dbReference type="CDD" id="cd01170">
    <property type="entry name" value="THZ_kinase"/>
    <property type="match status" value="1"/>
</dbReference>
<dbReference type="EC" id="2.7.1.50" evidence="11"/>
<feature type="binding site" evidence="11">
    <location>
        <position position="44"/>
    </location>
    <ligand>
        <name>substrate</name>
    </ligand>
</feature>
<dbReference type="EMBL" id="LNZB01000051">
    <property type="protein sequence ID" value="KTD76598.1"/>
    <property type="molecule type" value="Genomic_DNA"/>
</dbReference>
<feature type="binding site" evidence="11">
    <location>
        <position position="120"/>
    </location>
    <ligand>
        <name>ATP</name>
        <dbReference type="ChEBI" id="CHEBI:30616"/>
    </ligand>
</feature>
<organism evidence="12 13">
    <name type="scientific">Legionella waltersii</name>
    <dbReference type="NCBI Taxonomy" id="66969"/>
    <lineage>
        <taxon>Bacteria</taxon>
        <taxon>Pseudomonadati</taxon>
        <taxon>Pseudomonadota</taxon>
        <taxon>Gammaproteobacteria</taxon>
        <taxon>Legionellales</taxon>
        <taxon>Legionellaceae</taxon>
        <taxon>Legionella</taxon>
    </lineage>
</organism>
<dbReference type="NCBIfam" id="TIGR00694">
    <property type="entry name" value="thiM"/>
    <property type="match status" value="1"/>
</dbReference>
<keyword evidence="7 11" id="KW-0418">Kinase</keyword>
<dbReference type="GO" id="GO:0004417">
    <property type="term" value="F:hydroxyethylthiazole kinase activity"/>
    <property type="evidence" value="ECO:0007669"/>
    <property type="project" value="UniProtKB-UniRule"/>
</dbReference>
<keyword evidence="13" id="KW-1185">Reference proteome</keyword>
<keyword evidence="4 11" id="KW-0808">Transferase</keyword>
<evidence type="ECO:0000256" key="6">
    <source>
        <dbReference type="ARBA" id="ARBA00022741"/>
    </source>
</evidence>
<keyword evidence="10 11" id="KW-0784">Thiamine biosynthesis</keyword>
<comment type="catalytic activity">
    <reaction evidence="1 11">
        <text>5-(2-hydroxyethyl)-4-methylthiazole + ATP = 4-methyl-5-(2-phosphooxyethyl)-thiazole + ADP + H(+)</text>
        <dbReference type="Rhea" id="RHEA:24212"/>
        <dbReference type="ChEBI" id="CHEBI:15378"/>
        <dbReference type="ChEBI" id="CHEBI:17957"/>
        <dbReference type="ChEBI" id="CHEBI:30616"/>
        <dbReference type="ChEBI" id="CHEBI:58296"/>
        <dbReference type="ChEBI" id="CHEBI:456216"/>
        <dbReference type="EC" id="2.7.1.50"/>
    </reaction>
</comment>
<dbReference type="HAMAP" id="MF_00228">
    <property type="entry name" value="Thz_kinase"/>
    <property type="match status" value="1"/>
</dbReference>
<dbReference type="GO" id="GO:0009229">
    <property type="term" value="P:thiamine diphosphate biosynthetic process"/>
    <property type="evidence" value="ECO:0007669"/>
    <property type="project" value="UniProtKB-UniRule"/>
</dbReference>
<dbReference type="Proteomes" id="UP000054729">
    <property type="component" value="Unassembled WGS sequence"/>
</dbReference>
<evidence type="ECO:0000256" key="9">
    <source>
        <dbReference type="ARBA" id="ARBA00022842"/>
    </source>
</evidence>
<evidence type="ECO:0000256" key="7">
    <source>
        <dbReference type="ARBA" id="ARBA00022777"/>
    </source>
</evidence>
<dbReference type="RefSeq" id="WP_058480943.1">
    <property type="nucleotide sequence ID" value="NZ_CAAAIQ010000001.1"/>
</dbReference>
<dbReference type="GO" id="GO:0009228">
    <property type="term" value="P:thiamine biosynthetic process"/>
    <property type="evidence" value="ECO:0007669"/>
    <property type="project" value="UniProtKB-KW"/>
</dbReference>
<dbReference type="PRINTS" id="PR01099">
    <property type="entry name" value="HYETHTZKNASE"/>
</dbReference>
<evidence type="ECO:0000256" key="3">
    <source>
        <dbReference type="ARBA" id="ARBA00004868"/>
    </source>
</evidence>
<evidence type="ECO:0000256" key="4">
    <source>
        <dbReference type="ARBA" id="ARBA00022679"/>
    </source>
</evidence>
<keyword evidence="9 11" id="KW-0460">Magnesium</keyword>
<keyword evidence="5 11" id="KW-0479">Metal-binding</keyword>
<sequence>MYQTITKLVQAIKEQRPLILNITNLVTMDFIANGLLSLGASPMMANSTTEMDDLVKISNSVVINLGTLHEEFIALCHKAGIAANGFGKPLILDPVGAGASHYRTATCLDLLEQHQFSIIRGNASEIMALCGSLDNTKGVDATISPELAIEQAKQFSLDKNIVIAISGKTDVIIAGNQMAICDRGSSLMPLITGSGCLLTAVIAAFHAVHTNLFEATAAAITFYGVCGETAAAKATGPGTFKIHFLDALSQLPQRENDDK</sequence>
<dbReference type="InterPro" id="IPR029056">
    <property type="entry name" value="Ribokinase-like"/>
</dbReference>
<keyword evidence="8 11" id="KW-0067">ATP-binding</keyword>
<evidence type="ECO:0000256" key="5">
    <source>
        <dbReference type="ARBA" id="ARBA00022723"/>
    </source>
</evidence>
<comment type="caution">
    <text evidence="12">The sequence shown here is derived from an EMBL/GenBank/DDBJ whole genome shotgun (WGS) entry which is preliminary data.</text>
</comment>
<dbReference type="GO" id="GO:0005524">
    <property type="term" value="F:ATP binding"/>
    <property type="evidence" value="ECO:0007669"/>
    <property type="project" value="UniProtKB-UniRule"/>
</dbReference>
<protein>
    <recommendedName>
        <fullName evidence="11">Hydroxyethylthiazole kinase</fullName>
        <ecNumber evidence="11">2.7.1.50</ecNumber>
    </recommendedName>
    <alternativeName>
        <fullName evidence="11">4-methyl-5-beta-hydroxyethylthiazole kinase</fullName>
        <shortName evidence="11">TH kinase</shortName>
        <shortName evidence="11">Thz kinase</shortName>
    </alternativeName>
</protein>
<proteinExistence type="inferred from homology"/>
<evidence type="ECO:0000256" key="11">
    <source>
        <dbReference type="HAMAP-Rule" id="MF_00228"/>
    </source>
</evidence>
<comment type="function">
    <text evidence="11">Catalyzes the phosphorylation of the hydroxyl group of 4-methyl-5-beta-hydroxyethylthiazole (THZ).</text>
</comment>
<dbReference type="SUPFAM" id="SSF53613">
    <property type="entry name" value="Ribokinase-like"/>
    <property type="match status" value="1"/>
</dbReference>
<dbReference type="PATRIC" id="fig|66969.6.peg.2522"/>
<dbReference type="PIRSF" id="PIRSF000513">
    <property type="entry name" value="Thz_kinase"/>
    <property type="match status" value="1"/>
</dbReference>
<comment type="pathway">
    <text evidence="3 11">Cofactor biosynthesis; thiamine diphosphate biosynthesis; 4-methyl-5-(2-phosphoethyl)-thiazole from 5-(2-hydroxyethyl)-4-methylthiazole: step 1/1.</text>
</comment>
<evidence type="ECO:0000256" key="1">
    <source>
        <dbReference type="ARBA" id="ARBA00001771"/>
    </source>
</evidence>
<dbReference type="UniPathway" id="UPA00060">
    <property type="reaction ID" value="UER00139"/>
</dbReference>
<dbReference type="STRING" id="66969.Lwal_2320"/>
<dbReference type="InterPro" id="IPR000417">
    <property type="entry name" value="Hyethyz_kinase"/>
</dbReference>
<accession>A0A0W1A5K4</accession>
<evidence type="ECO:0000256" key="10">
    <source>
        <dbReference type="ARBA" id="ARBA00022977"/>
    </source>
</evidence>
<gene>
    <name evidence="11" type="primary">thiM</name>
    <name evidence="12" type="ORF">Lwal_2320</name>
</gene>
<comment type="similarity">
    <text evidence="11">Belongs to the Thz kinase family.</text>
</comment>
<dbReference type="NCBIfam" id="NF006830">
    <property type="entry name" value="PRK09355.1"/>
    <property type="match status" value="1"/>
</dbReference>
<evidence type="ECO:0000256" key="2">
    <source>
        <dbReference type="ARBA" id="ARBA00001946"/>
    </source>
</evidence>
<dbReference type="AlphaFoldDB" id="A0A0W1A5K4"/>
<feature type="binding site" evidence="11">
    <location>
        <position position="193"/>
    </location>
    <ligand>
        <name>substrate</name>
    </ligand>
</feature>
<feature type="binding site" evidence="11">
    <location>
        <position position="166"/>
    </location>
    <ligand>
        <name>ATP</name>
        <dbReference type="ChEBI" id="CHEBI:30616"/>
    </ligand>
</feature>
<comment type="cofactor">
    <cofactor evidence="2 11">
        <name>Mg(2+)</name>
        <dbReference type="ChEBI" id="CHEBI:18420"/>
    </cofactor>
</comment>
<dbReference type="GO" id="GO:0000287">
    <property type="term" value="F:magnesium ion binding"/>
    <property type="evidence" value="ECO:0007669"/>
    <property type="project" value="UniProtKB-UniRule"/>
</dbReference>
<reference evidence="12 13" key="1">
    <citation type="submission" date="2015-11" db="EMBL/GenBank/DDBJ databases">
        <title>Genomic analysis of 38 Legionella species identifies large and diverse effector repertoires.</title>
        <authorList>
            <person name="Burstein D."/>
            <person name="Amaro F."/>
            <person name="Zusman T."/>
            <person name="Lifshitz Z."/>
            <person name="Cohen O."/>
            <person name="Gilbert J.A."/>
            <person name="Pupko T."/>
            <person name="Shuman H.A."/>
            <person name="Segal G."/>
        </authorList>
    </citation>
    <scope>NUCLEOTIDE SEQUENCE [LARGE SCALE GENOMIC DNA]</scope>
    <source>
        <strain evidence="12 13">ATCC 51914</strain>
    </source>
</reference>